<gene>
    <name evidence="2" type="ORF">F8153_05315</name>
</gene>
<evidence type="ECO:0000313" key="2">
    <source>
        <dbReference type="EMBL" id="KAB3531594.1"/>
    </source>
</evidence>
<name>A0A833MEP8_9FIRM</name>
<protein>
    <submittedName>
        <fullName evidence="2">Uncharacterized protein</fullName>
    </submittedName>
</protein>
<feature type="transmembrane region" description="Helical" evidence="1">
    <location>
        <begin position="176"/>
        <end position="195"/>
    </location>
</feature>
<keyword evidence="1" id="KW-0472">Membrane</keyword>
<dbReference type="EMBL" id="WBZB01000013">
    <property type="protein sequence ID" value="KAB3531594.1"/>
    <property type="molecule type" value="Genomic_DNA"/>
</dbReference>
<dbReference type="Proteomes" id="UP000465601">
    <property type="component" value="Unassembled WGS sequence"/>
</dbReference>
<accession>A0A833MEP8</accession>
<dbReference type="RefSeq" id="WP_151865322.1">
    <property type="nucleotide sequence ID" value="NZ_WBZB01000013.1"/>
</dbReference>
<proteinExistence type="predicted"/>
<feature type="transmembrane region" description="Helical" evidence="1">
    <location>
        <begin position="12"/>
        <end position="31"/>
    </location>
</feature>
<keyword evidence="1" id="KW-1133">Transmembrane helix</keyword>
<feature type="transmembrane region" description="Helical" evidence="1">
    <location>
        <begin position="120"/>
        <end position="137"/>
    </location>
</feature>
<evidence type="ECO:0000256" key="1">
    <source>
        <dbReference type="SAM" id="Phobius"/>
    </source>
</evidence>
<feature type="transmembrane region" description="Helical" evidence="1">
    <location>
        <begin position="143"/>
        <end position="164"/>
    </location>
</feature>
<evidence type="ECO:0000313" key="3">
    <source>
        <dbReference type="Proteomes" id="UP000465601"/>
    </source>
</evidence>
<dbReference type="AlphaFoldDB" id="A0A833MEP8"/>
<reference evidence="2 3" key="1">
    <citation type="submission" date="2019-10" db="EMBL/GenBank/DDBJ databases">
        <title>Alkaliphilus serpentinus sp. nov. and Alkaliphilus pronyensis sp. nov., two novel anaerobic alkaliphilic species isolated from the serpentinized-hosted hydrothermal field of the Prony Bay (New Caledonia).</title>
        <authorList>
            <person name="Postec A."/>
        </authorList>
    </citation>
    <scope>NUCLEOTIDE SEQUENCE [LARGE SCALE GENOMIC DNA]</scope>
    <source>
        <strain evidence="2 3">LacT</strain>
    </source>
</reference>
<feature type="transmembrane region" description="Helical" evidence="1">
    <location>
        <begin position="37"/>
        <end position="54"/>
    </location>
</feature>
<comment type="caution">
    <text evidence="2">The sequence shown here is derived from an EMBL/GenBank/DDBJ whole genome shotgun (WGS) entry which is preliminary data.</text>
</comment>
<sequence>MNKNELRRSYIFYYILAGIMFLSNSLSTTLINGKISLILAILWIVISLICYYLIKNNEKGLRFYSIINAIIAGVSMSSYYVLKNIEPLNPVVSLGVLGVVMIIHYSFMKKIKNKETFLKTEIALIVLCIIASIYVWIMHNSTYGSGFVFVSIIFLCLNISLLLFNKKETSHAKIVGFTSLIMFAGILVSVIIALIEGEVIEILDIDIWGRKKKRLNS</sequence>
<keyword evidence="3" id="KW-1185">Reference proteome</keyword>
<feature type="transmembrane region" description="Helical" evidence="1">
    <location>
        <begin position="61"/>
        <end position="82"/>
    </location>
</feature>
<organism evidence="2 3">
    <name type="scientific">Alkaliphilus serpentinus</name>
    <dbReference type="NCBI Taxonomy" id="1482731"/>
    <lineage>
        <taxon>Bacteria</taxon>
        <taxon>Bacillati</taxon>
        <taxon>Bacillota</taxon>
        <taxon>Clostridia</taxon>
        <taxon>Peptostreptococcales</taxon>
        <taxon>Natronincolaceae</taxon>
        <taxon>Alkaliphilus</taxon>
    </lineage>
</organism>
<feature type="transmembrane region" description="Helical" evidence="1">
    <location>
        <begin position="88"/>
        <end position="108"/>
    </location>
</feature>
<keyword evidence="1" id="KW-0812">Transmembrane</keyword>